<evidence type="ECO:0000313" key="3">
    <source>
        <dbReference type="Proteomes" id="UP000314251"/>
    </source>
</evidence>
<feature type="compositionally biased region" description="Low complexity" evidence="1">
    <location>
        <begin position="33"/>
        <end position="48"/>
    </location>
</feature>
<dbReference type="EMBL" id="VDLY02000009">
    <property type="protein sequence ID" value="KAB8164686.1"/>
    <property type="molecule type" value="Genomic_DNA"/>
</dbReference>
<organism evidence="2 3">
    <name type="scientific">Streptomyces mimosae</name>
    <dbReference type="NCBI Taxonomy" id="2586635"/>
    <lineage>
        <taxon>Bacteria</taxon>
        <taxon>Bacillati</taxon>
        <taxon>Actinomycetota</taxon>
        <taxon>Actinomycetes</taxon>
        <taxon>Kitasatosporales</taxon>
        <taxon>Streptomycetaceae</taxon>
        <taxon>Streptomyces</taxon>
    </lineage>
</organism>
<dbReference type="AlphaFoldDB" id="A0A5N6A9R7"/>
<dbReference type="Proteomes" id="UP000314251">
    <property type="component" value="Unassembled WGS sequence"/>
</dbReference>
<gene>
    <name evidence="2" type="ORF">FH607_015815</name>
</gene>
<name>A0A5N6A9R7_9ACTN</name>
<feature type="region of interest" description="Disordered" evidence="1">
    <location>
        <begin position="1"/>
        <end position="57"/>
    </location>
</feature>
<proteinExistence type="predicted"/>
<feature type="region of interest" description="Disordered" evidence="1">
    <location>
        <begin position="72"/>
        <end position="92"/>
    </location>
</feature>
<feature type="compositionally biased region" description="Basic and acidic residues" evidence="1">
    <location>
        <begin position="16"/>
        <end position="32"/>
    </location>
</feature>
<evidence type="ECO:0000256" key="1">
    <source>
        <dbReference type="SAM" id="MobiDB-lite"/>
    </source>
</evidence>
<protein>
    <submittedName>
        <fullName evidence="2">Uncharacterized protein</fullName>
    </submittedName>
</protein>
<comment type="caution">
    <text evidence="2">The sequence shown here is derived from an EMBL/GenBank/DDBJ whole genome shotgun (WGS) entry which is preliminary data.</text>
</comment>
<accession>A0A5N6A9R7</accession>
<evidence type="ECO:0000313" key="2">
    <source>
        <dbReference type="EMBL" id="KAB8164686.1"/>
    </source>
</evidence>
<sequence length="92" mass="9207">MSGSSPVRRSSGWPGLRDRHAGGGAADRDARPRAAPGPRPARTAADRGQGLRLPRVRGGSGLAGCHAATAVVQAGEGPTGRAVTEVGPPTHL</sequence>
<reference evidence="2" key="1">
    <citation type="submission" date="2019-10" db="EMBL/GenBank/DDBJ databases">
        <title>Nonomuraea sp. nov., isolated from Phyllanthus amarus.</title>
        <authorList>
            <person name="Klykleung N."/>
            <person name="Tanasupawat S."/>
        </authorList>
    </citation>
    <scope>NUCLEOTIDE SEQUENCE [LARGE SCALE GENOMIC DNA]</scope>
    <source>
        <strain evidence="2">3MP-10</strain>
    </source>
</reference>
<keyword evidence="3" id="KW-1185">Reference proteome</keyword>